<keyword evidence="1" id="KW-0812">Transmembrane</keyword>
<keyword evidence="3" id="KW-1185">Reference proteome</keyword>
<dbReference type="Proteomes" id="UP000825729">
    <property type="component" value="Unassembled WGS sequence"/>
</dbReference>
<accession>A0AAV7F4D4</accession>
<evidence type="ECO:0000313" key="3">
    <source>
        <dbReference type="Proteomes" id="UP000825729"/>
    </source>
</evidence>
<feature type="transmembrane region" description="Helical" evidence="1">
    <location>
        <begin position="20"/>
        <end position="43"/>
    </location>
</feature>
<keyword evidence="1" id="KW-1133">Transmembrane helix</keyword>
<evidence type="ECO:0000313" key="2">
    <source>
        <dbReference type="EMBL" id="KAG9456035.1"/>
    </source>
</evidence>
<protein>
    <submittedName>
        <fullName evidence="2">Uncharacterized protein</fullName>
    </submittedName>
</protein>
<feature type="transmembrane region" description="Helical" evidence="1">
    <location>
        <begin position="224"/>
        <end position="242"/>
    </location>
</feature>
<organism evidence="2 3">
    <name type="scientific">Aristolochia fimbriata</name>
    <name type="common">White veined hardy Dutchman's pipe vine</name>
    <dbReference type="NCBI Taxonomy" id="158543"/>
    <lineage>
        <taxon>Eukaryota</taxon>
        <taxon>Viridiplantae</taxon>
        <taxon>Streptophyta</taxon>
        <taxon>Embryophyta</taxon>
        <taxon>Tracheophyta</taxon>
        <taxon>Spermatophyta</taxon>
        <taxon>Magnoliopsida</taxon>
        <taxon>Magnoliidae</taxon>
        <taxon>Piperales</taxon>
        <taxon>Aristolochiaceae</taxon>
        <taxon>Aristolochia</taxon>
    </lineage>
</organism>
<dbReference type="AlphaFoldDB" id="A0AAV7F4D4"/>
<evidence type="ECO:0000256" key="1">
    <source>
        <dbReference type="SAM" id="Phobius"/>
    </source>
</evidence>
<feature type="transmembrane region" description="Helical" evidence="1">
    <location>
        <begin position="166"/>
        <end position="186"/>
    </location>
</feature>
<dbReference type="PANTHER" id="PTHR33133:SF1">
    <property type="entry name" value="EXPRESSED PROTEIN-RELATED"/>
    <property type="match status" value="1"/>
</dbReference>
<reference evidence="2 3" key="1">
    <citation type="submission" date="2021-07" db="EMBL/GenBank/DDBJ databases">
        <title>The Aristolochia fimbriata genome: insights into angiosperm evolution, floral development and chemical biosynthesis.</title>
        <authorList>
            <person name="Jiao Y."/>
        </authorList>
    </citation>
    <scope>NUCLEOTIDE SEQUENCE [LARGE SCALE GENOMIC DNA]</scope>
    <source>
        <strain evidence="2">IBCAS-2021</strain>
        <tissue evidence="2">Leaf</tissue>
    </source>
</reference>
<feature type="transmembrane region" description="Helical" evidence="1">
    <location>
        <begin position="133"/>
        <end position="160"/>
    </location>
</feature>
<sequence>MGVMGILSESFRVPFRLGRLGILLAFSLILPSSILFIANVFALRPFYLDIHLKSNEQNITEKGTPRYDELFSGMEKDVRVIMGEEAAFFLAGSILQLLATVAAIYASGLAHWGQKVSPRDLFVRVGSIWRRPLITWLCIGVFKLGYLFLLVLFVGLLVLITQLGTTLFSTLAILVTLSGLLYYLYLGMVWELGLVISVMEEGSQGFSALGKAGELIKGRRLQGLLLYLLFTITEIALFWFFWSHRWFPKFARTGVVPLAIAVTLTCLSCLIALFSTVVYTVFYCVCKESRGEEIEAQETSGYSLIPNTIHVDAMNMAT</sequence>
<proteinExistence type="predicted"/>
<feature type="transmembrane region" description="Helical" evidence="1">
    <location>
        <begin position="254"/>
        <end position="282"/>
    </location>
</feature>
<dbReference type="EMBL" id="JAINDJ010000002">
    <property type="protein sequence ID" value="KAG9456035.1"/>
    <property type="molecule type" value="Genomic_DNA"/>
</dbReference>
<feature type="transmembrane region" description="Helical" evidence="1">
    <location>
        <begin position="86"/>
        <end position="112"/>
    </location>
</feature>
<name>A0AAV7F4D4_ARIFI</name>
<gene>
    <name evidence="2" type="ORF">H6P81_000543</name>
</gene>
<comment type="caution">
    <text evidence="2">The sequence shown here is derived from an EMBL/GenBank/DDBJ whole genome shotgun (WGS) entry which is preliminary data.</text>
</comment>
<keyword evidence="1" id="KW-0472">Membrane</keyword>
<dbReference type="PANTHER" id="PTHR33133">
    <property type="entry name" value="OS08G0107100 PROTEIN-RELATED"/>
    <property type="match status" value="1"/>
</dbReference>